<dbReference type="InParanoid" id="A0A3Q7HDX9"/>
<dbReference type="InterPro" id="IPR002885">
    <property type="entry name" value="PPR_rpt"/>
</dbReference>
<name>A0A3Q7HDX9_SOLLC</name>
<organism evidence="5">
    <name type="scientific">Solanum lycopersicum</name>
    <name type="common">Tomato</name>
    <name type="synonym">Lycopersicon esculentum</name>
    <dbReference type="NCBI Taxonomy" id="4081"/>
    <lineage>
        <taxon>Eukaryota</taxon>
        <taxon>Viridiplantae</taxon>
        <taxon>Streptophyta</taxon>
        <taxon>Embryophyta</taxon>
        <taxon>Tracheophyta</taxon>
        <taxon>Spermatophyta</taxon>
        <taxon>Magnoliopsida</taxon>
        <taxon>eudicotyledons</taxon>
        <taxon>Gunneridae</taxon>
        <taxon>Pentapetalae</taxon>
        <taxon>asterids</taxon>
        <taxon>lamiids</taxon>
        <taxon>Solanales</taxon>
        <taxon>Solanaceae</taxon>
        <taxon>Solanoideae</taxon>
        <taxon>Solaneae</taxon>
        <taxon>Solanum</taxon>
        <taxon>Solanum subgen. Lycopersicon</taxon>
    </lineage>
</organism>
<dbReference type="NCBIfam" id="TIGR00756">
    <property type="entry name" value="PPR"/>
    <property type="match status" value="6"/>
</dbReference>
<feature type="transmembrane region" description="Helical" evidence="4">
    <location>
        <begin position="758"/>
        <end position="775"/>
    </location>
</feature>
<feature type="repeat" description="PPR" evidence="3">
    <location>
        <begin position="575"/>
        <end position="610"/>
    </location>
</feature>
<feature type="repeat" description="PPR" evidence="3">
    <location>
        <begin position="109"/>
        <end position="143"/>
    </location>
</feature>
<dbReference type="PaxDb" id="4081-Solyc05g046280.1.1"/>
<feature type="repeat" description="PPR" evidence="3">
    <location>
        <begin position="539"/>
        <end position="573"/>
    </location>
</feature>
<dbReference type="Proteomes" id="UP000004994">
    <property type="component" value="Chromosome 5"/>
</dbReference>
<dbReference type="InterPro" id="IPR011990">
    <property type="entry name" value="TPR-like_helical_dom_sf"/>
</dbReference>
<evidence type="ECO:0000256" key="4">
    <source>
        <dbReference type="SAM" id="Phobius"/>
    </source>
</evidence>
<keyword evidence="4" id="KW-0472">Membrane</keyword>
<dbReference type="EnsemblPlants" id="Solyc05g046280.2.1">
    <property type="protein sequence ID" value="Solyc05g046280.2.1"/>
    <property type="gene ID" value="Solyc05g046280.2"/>
</dbReference>
<dbReference type="InterPro" id="IPR046848">
    <property type="entry name" value="E_motif"/>
</dbReference>
<feature type="repeat" description="PPR" evidence="3">
    <location>
        <begin position="340"/>
        <end position="374"/>
    </location>
</feature>
<dbReference type="Gene3D" id="1.25.40.10">
    <property type="entry name" value="Tetratricopeptide repeat domain"/>
    <property type="match status" value="6"/>
</dbReference>
<dbReference type="GO" id="GO:0003723">
    <property type="term" value="F:RNA binding"/>
    <property type="evidence" value="ECO:0007669"/>
    <property type="project" value="InterPro"/>
</dbReference>
<feature type="repeat" description="PPR" evidence="3">
    <location>
        <begin position="242"/>
        <end position="276"/>
    </location>
</feature>
<evidence type="ECO:0000256" key="3">
    <source>
        <dbReference type="PROSITE-ProRule" id="PRU00708"/>
    </source>
</evidence>
<dbReference type="Pfam" id="PF20431">
    <property type="entry name" value="E_motif"/>
    <property type="match status" value="1"/>
</dbReference>
<keyword evidence="4" id="KW-1133">Transmembrane helix</keyword>
<reference evidence="5" key="2">
    <citation type="submission" date="2019-01" db="UniProtKB">
        <authorList>
            <consortium name="EnsemblPlants"/>
        </authorList>
    </citation>
    <scope>IDENTIFICATION</scope>
    <source>
        <strain evidence="5">cv. Heinz 1706</strain>
    </source>
</reference>
<dbReference type="InterPro" id="IPR046960">
    <property type="entry name" value="PPR_At4g14850-like_plant"/>
</dbReference>
<reference evidence="5" key="1">
    <citation type="journal article" date="2012" name="Nature">
        <title>The tomato genome sequence provides insights into fleshy fruit evolution.</title>
        <authorList>
            <consortium name="Tomato Genome Consortium"/>
        </authorList>
    </citation>
    <scope>NUCLEOTIDE SEQUENCE [LARGE SCALE GENOMIC DNA]</scope>
    <source>
        <strain evidence="5">cv. Heinz 1706</strain>
    </source>
</reference>
<dbReference type="Pfam" id="PF01535">
    <property type="entry name" value="PPR"/>
    <property type="match status" value="6"/>
</dbReference>
<keyword evidence="6" id="KW-1185">Reference proteome</keyword>
<sequence>MKLSESSIKQLNSLLSNFTHSHQFSDALSLFNQIHSSLHLRPDHYTLSTTLTASANILNTTFGNQLHGFAIKTHLKQYPYVSNSLLSFYAKSKDLGSVKRVFKEIESPDVYSWTTLLSASTKLGEVGYACKVFDEMPHRNLAVWNAMITGCAESGYHGIALDFFQRMHFLGVRYDNYAFASILSLCDMELLDFGRQVHSMVIKTGFLVRASVINALVTMYFNCKNDFDAFGVFEEAEDEVLDTVTYNAMIAGLVSMERAEEALIMFKDMCKFSLRPTKLTFVTIMSSCTCTRIASQLHAQVARIGLENYTSIANATITMYASCGNLNEALLVFERLRVKDNVSWNAMITSYAQNCLDSAAISAYIQMQKEGLEPDEFTIGSILASSESLVIVEIILGVVLKKALIFKTEVSNALLSAFCKHGEMKQAYQVFHDMFPRNMISWNTLISGCHLNGLPMGCLHLFSEIVSECLMPNPFTLSIILSVCASISALQQGKEIHTFILKSGFISEISLGNALITLYAKCGLLHWSLKVFQIMTQKDIVSWNSIITAYAQHGKGKEAVHCFEMMQELGGVIPDNTTFNAVLSACSHSGLINKGIEVFTSMVHSYGIEPTADHFSCIVDLLGRAGYLDEAEKLVKDRHVDVDSTVWWTLFSSCAAYGNVKLGRIAAGFLLETEKNNPSVYVLLSNIYASAENWEGSANVRKLMNKCGVLKQPGSILTCLVSKFNLTYQKEIVHGGRKVLCLKNLDYNMTNLWVEPKLVILLLYGICFLFFFIFINHTGGYSVDVTIKALGR</sequence>
<dbReference type="PROSITE" id="PS51375">
    <property type="entry name" value="PPR"/>
    <property type="match status" value="6"/>
</dbReference>
<evidence type="ECO:0000256" key="1">
    <source>
        <dbReference type="ARBA" id="ARBA00022737"/>
    </source>
</evidence>
<feature type="repeat" description="PPR" evidence="3">
    <location>
        <begin position="407"/>
        <end position="441"/>
    </location>
</feature>
<proteinExistence type="inferred from homology"/>
<protein>
    <recommendedName>
        <fullName evidence="7">Pentacotripeptide-repeat region of PRORP domain-containing protein</fullName>
    </recommendedName>
</protein>
<dbReference type="FunFam" id="1.25.40.10:FF:000196">
    <property type="entry name" value="Pentatricopeptide repeat-containing protein At4g14850"/>
    <property type="match status" value="1"/>
</dbReference>
<accession>A0A3Q7HDX9</accession>
<evidence type="ECO:0000313" key="5">
    <source>
        <dbReference type="EnsemblPlants" id="Solyc05g046280.2.1"/>
    </source>
</evidence>
<dbReference type="FunFam" id="1.25.40.10:FF:000090">
    <property type="entry name" value="Pentatricopeptide repeat-containing protein, chloroplastic"/>
    <property type="match status" value="1"/>
</dbReference>
<dbReference type="PANTHER" id="PTHR47926">
    <property type="entry name" value="PENTATRICOPEPTIDE REPEAT-CONTAINING PROTEIN"/>
    <property type="match status" value="1"/>
</dbReference>
<keyword evidence="4" id="KW-0812">Transmembrane</keyword>
<evidence type="ECO:0000313" key="6">
    <source>
        <dbReference type="Proteomes" id="UP000004994"/>
    </source>
</evidence>
<dbReference type="OMA" id="SCAAYGN"/>
<dbReference type="FunFam" id="1.25.40.10:FF:001174">
    <property type="entry name" value="Pentatricopeptide repeat-containing protein At3g49740"/>
    <property type="match status" value="1"/>
</dbReference>
<dbReference type="GO" id="GO:0009451">
    <property type="term" value="P:RNA modification"/>
    <property type="evidence" value="ECO:0007669"/>
    <property type="project" value="InterPro"/>
</dbReference>
<evidence type="ECO:0008006" key="7">
    <source>
        <dbReference type="Google" id="ProtNLM"/>
    </source>
</evidence>
<evidence type="ECO:0000256" key="2">
    <source>
        <dbReference type="ARBA" id="ARBA00061659"/>
    </source>
</evidence>
<keyword evidence="1" id="KW-0677">Repeat</keyword>
<dbReference type="Pfam" id="PF13041">
    <property type="entry name" value="PPR_2"/>
    <property type="match status" value="3"/>
</dbReference>
<dbReference type="Gramene" id="Solyc05g046280.2.1">
    <property type="protein sequence ID" value="Solyc05g046280.2.1"/>
    <property type="gene ID" value="Solyc05g046280.2"/>
</dbReference>
<comment type="similarity">
    <text evidence="2">Belongs to the PPR family. PCMP-E subfamily.</text>
</comment>
<dbReference type="AlphaFoldDB" id="A0A3Q7HDX9"/>